<gene>
    <name evidence="2" type="ORF">J1C56_25105</name>
</gene>
<sequence>MRHSLAFAILLATAMAAAPAVAEDAAKAAAQVDTSTTASTGAKADLGTVMSAIEASRSTATAIQAMTSVRSVQIVKVSEIATGDDKQALDSAVSDNQSDITGVQAAIMANATLKKQLDAETVDTSSIVAAAINADGSVTVFVR</sequence>
<feature type="signal peptide" evidence="1">
    <location>
        <begin position="1"/>
        <end position="22"/>
    </location>
</feature>
<evidence type="ECO:0000256" key="1">
    <source>
        <dbReference type="SAM" id="SignalP"/>
    </source>
</evidence>
<reference evidence="2" key="1">
    <citation type="journal article" date="2021" name="Microorganisms">
        <title>Phylogenomic Reconstruction and Metabolic Potential of the Genus Aminobacter.</title>
        <authorList>
            <person name="Artuso I."/>
            <person name="Turrini P."/>
            <person name="Pirolo M."/>
            <person name="Lugli G.A."/>
            <person name="Ventura M."/>
            <person name="Visca P."/>
        </authorList>
    </citation>
    <scope>NUCLEOTIDE SEQUENCE</scope>
    <source>
        <strain evidence="2">LMG 26462</strain>
    </source>
</reference>
<evidence type="ECO:0000313" key="2">
    <source>
        <dbReference type="EMBL" id="MBT1158858.1"/>
    </source>
</evidence>
<comment type="caution">
    <text evidence="2">The sequence shown here is derived from an EMBL/GenBank/DDBJ whole genome shotgun (WGS) entry which is preliminary data.</text>
</comment>
<keyword evidence="1" id="KW-0732">Signal</keyword>
<accession>A0A9X1AFM7</accession>
<dbReference type="RefSeq" id="WP_214392735.1">
    <property type="nucleotide sequence ID" value="NZ_JAFLWW010000009.1"/>
</dbReference>
<proteinExistence type="predicted"/>
<reference evidence="2" key="2">
    <citation type="submission" date="2021-03" db="EMBL/GenBank/DDBJ databases">
        <authorList>
            <person name="Artuso I."/>
            <person name="Turrini P."/>
            <person name="Pirolo M."/>
            <person name="Lugli G.A."/>
            <person name="Ventura M."/>
            <person name="Visca P."/>
        </authorList>
    </citation>
    <scope>NUCLEOTIDE SEQUENCE</scope>
    <source>
        <strain evidence="2">LMG 26462</strain>
    </source>
</reference>
<dbReference type="EMBL" id="JAFLWW010000009">
    <property type="protein sequence ID" value="MBT1158858.1"/>
    <property type="molecule type" value="Genomic_DNA"/>
</dbReference>
<dbReference type="Proteomes" id="UP001138921">
    <property type="component" value="Unassembled WGS sequence"/>
</dbReference>
<keyword evidence="3" id="KW-1185">Reference proteome</keyword>
<evidence type="ECO:0000313" key="3">
    <source>
        <dbReference type="Proteomes" id="UP001138921"/>
    </source>
</evidence>
<dbReference type="AlphaFoldDB" id="A0A9X1AFM7"/>
<name>A0A9X1AFM7_9HYPH</name>
<organism evidence="2 3">
    <name type="scientific">Aminobacter anthyllidis</name>
    <dbReference type="NCBI Taxonomy" id="1035067"/>
    <lineage>
        <taxon>Bacteria</taxon>
        <taxon>Pseudomonadati</taxon>
        <taxon>Pseudomonadota</taxon>
        <taxon>Alphaproteobacteria</taxon>
        <taxon>Hyphomicrobiales</taxon>
        <taxon>Phyllobacteriaceae</taxon>
        <taxon>Aminobacter</taxon>
    </lineage>
</organism>
<feature type="chain" id="PRO_5040909311" evidence="1">
    <location>
        <begin position="23"/>
        <end position="143"/>
    </location>
</feature>
<protein>
    <submittedName>
        <fullName evidence="2">Uncharacterized protein</fullName>
    </submittedName>
</protein>